<evidence type="ECO:0000256" key="2">
    <source>
        <dbReference type="ARBA" id="ARBA00006156"/>
    </source>
</evidence>
<keyword evidence="3" id="KW-1003">Cell membrane</keyword>
<gene>
    <name evidence="8" type="ORF">GCM10011520_32860</name>
</gene>
<comment type="subcellular location">
    <subcellularLocation>
        <location evidence="1">Cell membrane</location>
        <topology evidence="1">Multi-pass membrane protein</topology>
    </subcellularLocation>
</comment>
<dbReference type="Pfam" id="PF01313">
    <property type="entry name" value="Bac_export_3"/>
    <property type="match status" value="1"/>
</dbReference>
<keyword evidence="8" id="KW-0969">Cilium</keyword>
<evidence type="ECO:0000256" key="5">
    <source>
        <dbReference type="ARBA" id="ARBA00022989"/>
    </source>
</evidence>
<dbReference type="EMBL" id="BMKO01000010">
    <property type="protein sequence ID" value="GGE89821.1"/>
    <property type="molecule type" value="Genomic_DNA"/>
</dbReference>
<keyword evidence="4 7" id="KW-0812">Transmembrane</keyword>
<evidence type="ECO:0000256" key="1">
    <source>
        <dbReference type="ARBA" id="ARBA00004651"/>
    </source>
</evidence>
<dbReference type="PANTHER" id="PTHR34040">
    <property type="entry name" value="FLAGELLAR BIOSYNTHETIC PROTEIN FLIQ"/>
    <property type="match status" value="1"/>
</dbReference>
<accession>A0ABQ1TB62</accession>
<proteinExistence type="inferred from homology"/>
<feature type="transmembrane region" description="Helical" evidence="7">
    <location>
        <begin position="13"/>
        <end position="39"/>
    </location>
</feature>
<feature type="transmembrane region" description="Helical" evidence="7">
    <location>
        <begin position="51"/>
        <end position="70"/>
    </location>
</feature>
<name>A0ABQ1TB62_9GAMM</name>
<dbReference type="PANTHER" id="PTHR34040:SF8">
    <property type="entry name" value="FLAGELLAR BIOSYNTHETIC PROTEIN FLIQ"/>
    <property type="match status" value="1"/>
</dbReference>
<keyword evidence="9" id="KW-1185">Reference proteome</keyword>
<comment type="similarity">
    <text evidence="2">Belongs to the FliQ/MopD/SpaQ family.</text>
</comment>
<reference evidence="9" key="1">
    <citation type="journal article" date="2019" name="Int. J. Syst. Evol. Microbiol.">
        <title>The Global Catalogue of Microorganisms (GCM) 10K type strain sequencing project: providing services to taxonomists for standard genome sequencing and annotation.</title>
        <authorList>
            <consortium name="The Broad Institute Genomics Platform"/>
            <consortium name="The Broad Institute Genome Sequencing Center for Infectious Disease"/>
            <person name="Wu L."/>
            <person name="Ma J."/>
        </authorList>
    </citation>
    <scope>NUCLEOTIDE SEQUENCE [LARGE SCALE GENOMIC DNA]</scope>
    <source>
        <strain evidence="9">CGMCC 1.16033</strain>
    </source>
</reference>
<evidence type="ECO:0000256" key="4">
    <source>
        <dbReference type="ARBA" id="ARBA00022692"/>
    </source>
</evidence>
<evidence type="ECO:0000256" key="6">
    <source>
        <dbReference type="ARBA" id="ARBA00023136"/>
    </source>
</evidence>
<evidence type="ECO:0000313" key="9">
    <source>
        <dbReference type="Proteomes" id="UP000606498"/>
    </source>
</evidence>
<dbReference type="InterPro" id="IPR002191">
    <property type="entry name" value="Bac_export_3"/>
</dbReference>
<dbReference type="RefSeq" id="WP_100144427.1">
    <property type="nucleotide sequence ID" value="NZ_AP024618.1"/>
</dbReference>
<keyword evidence="8" id="KW-0282">Flagellum</keyword>
<sequence length="89" mass="9893">MELSELTSFFSDAIYLAVLMVLVLISPGLLLGLLIAIFQAATQVNEQTLSFLPKLVLTLLMVLFAGQWLIQKLLDMFDQLFLSIPHVIG</sequence>
<dbReference type="PRINTS" id="PR00952">
    <property type="entry name" value="TYPE3IMQPROT"/>
</dbReference>
<keyword evidence="5 7" id="KW-1133">Transmembrane helix</keyword>
<comment type="caution">
    <text evidence="8">The sequence shown here is derived from an EMBL/GenBank/DDBJ whole genome shotgun (WGS) entry which is preliminary data.</text>
</comment>
<evidence type="ECO:0000313" key="8">
    <source>
        <dbReference type="EMBL" id="GGE89821.1"/>
    </source>
</evidence>
<keyword evidence="8" id="KW-0966">Cell projection</keyword>
<protein>
    <submittedName>
        <fullName evidence="8">Flagellar export apparatus protein FliQ</fullName>
    </submittedName>
</protein>
<dbReference type="PIRSF" id="PIRSF004669">
    <property type="entry name" value="FliQ"/>
    <property type="match status" value="1"/>
</dbReference>
<evidence type="ECO:0000256" key="3">
    <source>
        <dbReference type="ARBA" id="ARBA00022475"/>
    </source>
</evidence>
<organism evidence="8 9">
    <name type="scientific">Shewanella carassii</name>
    <dbReference type="NCBI Taxonomy" id="1987584"/>
    <lineage>
        <taxon>Bacteria</taxon>
        <taxon>Pseudomonadati</taxon>
        <taxon>Pseudomonadota</taxon>
        <taxon>Gammaproteobacteria</taxon>
        <taxon>Alteromonadales</taxon>
        <taxon>Shewanellaceae</taxon>
        <taxon>Shewanella</taxon>
    </lineage>
</organism>
<dbReference type="Proteomes" id="UP000606498">
    <property type="component" value="Unassembled WGS sequence"/>
</dbReference>
<keyword evidence="6 7" id="KW-0472">Membrane</keyword>
<evidence type="ECO:0000256" key="7">
    <source>
        <dbReference type="SAM" id="Phobius"/>
    </source>
</evidence>